<evidence type="ECO:0000313" key="2">
    <source>
        <dbReference type="EMBL" id="MBG0740745.1"/>
    </source>
</evidence>
<dbReference type="InterPro" id="IPR007295">
    <property type="entry name" value="DUF402"/>
</dbReference>
<keyword evidence="3" id="KW-1185">Reference proteome</keyword>
<reference evidence="2 3" key="1">
    <citation type="submission" date="2020-11" db="EMBL/GenBank/DDBJ databases">
        <title>Arthrobacter antarcticus sp. nov., isolated from Antarctic Soil.</title>
        <authorList>
            <person name="Li J."/>
        </authorList>
    </citation>
    <scope>NUCLEOTIDE SEQUENCE [LARGE SCALE GENOMIC DNA]</scope>
    <source>
        <strain evidence="2 3">Z1-20</strain>
    </source>
</reference>
<comment type="caution">
    <text evidence="2">The sequence shown here is derived from an EMBL/GenBank/DDBJ whole genome shotgun (WGS) entry which is preliminary data.</text>
</comment>
<evidence type="ECO:0000259" key="1">
    <source>
        <dbReference type="Pfam" id="PF04167"/>
    </source>
</evidence>
<name>A0A931CQK9_9MICC</name>
<sequence>MREPDGIEAGDLVVARNRKFDAGAHWVVPGRYLGEDQHGWWIFQGSNEFISRPGAALYTSSDAVLLVPRSGDYVATFFDEQHPDGTEIYVDLAVDPDWNPIRPHVFEFHLIDMDLDVVRSSKRGVYVDDEDEFADHQVAMRYPVEVIARIRSECERVYTAVAAGQAPFDGTDTDWFKKSYENGRA</sequence>
<dbReference type="InterPro" id="IPR035930">
    <property type="entry name" value="FomD-like_sf"/>
</dbReference>
<proteinExistence type="predicted"/>
<dbReference type="Proteomes" id="UP000655366">
    <property type="component" value="Unassembled WGS sequence"/>
</dbReference>
<protein>
    <submittedName>
        <fullName evidence="2">DUF402 domain-containing protein</fullName>
    </submittedName>
</protein>
<organism evidence="2 3">
    <name type="scientific">Arthrobacter terrae</name>
    <dbReference type="NCBI Taxonomy" id="2935737"/>
    <lineage>
        <taxon>Bacteria</taxon>
        <taxon>Bacillati</taxon>
        <taxon>Actinomycetota</taxon>
        <taxon>Actinomycetes</taxon>
        <taxon>Micrococcales</taxon>
        <taxon>Micrococcaceae</taxon>
        <taxon>Arthrobacter</taxon>
    </lineage>
</organism>
<dbReference type="Pfam" id="PF04167">
    <property type="entry name" value="DUF402"/>
    <property type="match status" value="1"/>
</dbReference>
<dbReference type="SUPFAM" id="SSF159234">
    <property type="entry name" value="FomD-like"/>
    <property type="match status" value="1"/>
</dbReference>
<gene>
    <name evidence="2" type="ORF">IV500_15325</name>
</gene>
<dbReference type="AlphaFoldDB" id="A0A931CQK9"/>
<dbReference type="EMBL" id="JADNYM010000020">
    <property type="protein sequence ID" value="MBG0740745.1"/>
    <property type="molecule type" value="Genomic_DNA"/>
</dbReference>
<evidence type="ECO:0000313" key="3">
    <source>
        <dbReference type="Proteomes" id="UP000655366"/>
    </source>
</evidence>
<dbReference type="Gene3D" id="2.40.380.10">
    <property type="entry name" value="FomD-like"/>
    <property type="match status" value="1"/>
</dbReference>
<dbReference type="RefSeq" id="WP_196397677.1">
    <property type="nucleotide sequence ID" value="NZ_JADNYM010000020.1"/>
</dbReference>
<accession>A0A931CQK9</accession>
<feature type="domain" description="DUF402" evidence="1">
    <location>
        <begin position="56"/>
        <end position="165"/>
    </location>
</feature>